<name>A0A2L0H919_RHIFR</name>
<evidence type="ECO:0000256" key="1">
    <source>
        <dbReference type="SAM" id="MobiDB-lite"/>
    </source>
</evidence>
<dbReference type="InterPro" id="IPR027417">
    <property type="entry name" value="P-loop_NTPase"/>
</dbReference>
<dbReference type="InterPro" id="IPR015330">
    <property type="entry name" value="DNA_primase/pol_bifunc_N"/>
</dbReference>
<accession>A0A2L0H919</accession>
<feature type="region of interest" description="Disordered" evidence="1">
    <location>
        <begin position="263"/>
        <end position="302"/>
    </location>
</feature>
<dbReference type="Pfam" id="PF13481">
    <property type="entry name" value="AAA_25"/>
    <property type="match status" value="1"/>
</dbReference>
<organism evidence="3 4">
    <name type="scientific">Rhizobium fredii</name>
    <name type="common">Sinorhizobium fredii</name>
    <dbReference type="NCBI Taxonomy" id="380"/>
    <lineage>
        <taxon>Bacteria</taxon>
        <taxon>Pseudomonadati</taxon>
        <taxon>Pseudomonadota</taxon>
        <taxon>Alphaproteobacteria</taxon>
        <taxon>Hyphomicrobiales</taxon>
        <taxon>Rhizobiaceae</taxon>
        <taxon>Sinorhizobium/Ensifer group</taxon>
        <taxon>Sinorhizobium</taxon>
    </lineage>
</organism>
<dbReference type="InterPro" id="IPR036388">
    <property type="entry name" value="WH-like_DNA-bd_sf"/>
</dbReference>
<dbReference type="SUPFAM" id="SSF52540">
    <property type="entry name" value="P-loop containing nucleoside triphosphate hydrolases"/>
    <property type="match status" value="1"/>
</dbReference>
<evidence type="ECO:0000313" key="4">
    <source>
        <dbReference type="Proteomes" id="UP000239340"/>
    </source>
</evidence>
<dbReference type="SUPFAM" id="SSF56747">
    <property type="entry name" value="Prim-pol domain"/>
    <property type="match status" value="1"/>
</dbReference>
<dbReference type="Proteomes" id="UP000239340">
    <property type="component" value="Chromosome"/>
</dbReference>
<feature type="compositionally biased region" description="Polar residues" evidence="1">
    <location>
        <begin position="263"/>
        <end position="301"/>
    </location>
</feature>
<dbReference type="Pfam" id="PF09250">
    <property type="entry name" value="Prim-Pol"/>
    <property type="match status" value="1"/>
</dbReference>
<dbReference type="EMBL" id="CP024307">
    <property type="protein sequence ID" value="AUX77995.1"/>
    <property type="molecule type" value="Genomic_DNA"/>
</dbReference>
<sequence length="642" mass="69971">MAVDLVSAALQYAALGWPVFPVNPRNKRPLVEHGLKAATTDADTITAWWRKFPKAMIGLVTGAPSGLVVLDIDQDEAKGLDGGASLAALLNGAGVTETLTARTPRGGQHLYFAHPHDRVIRNSASKLGPGLDVRGDGGYVIAPPSINAADAAYQWEPSWRPIQPCPAWLLPKPEARRPKPNGHDTSAHLDDARRRAYGETALRGECDKVACALEPRRNDTLFKSGCRLFELVASGILSESEVRDALWSASRACGLDDDEIGGTINSAYEHGSQQPRGPRPNSDSNRSYRPQQDNGSATGTANGHAIEHSEIYDAADLRFQTFAPLRQIAGEIIVEGLTVLAARPKVGKTWLMLDIAIAVSEGGYCLGNLECEQGDVLFLALEDNPRRFQRRLTKLLGVHKREWPRFKVAHKWPRADQGGLDQLRNWIASAENPRLIVIDVFARFRKPVPAGKQNYDTDYGSISELQSLAAEIGVAIVVVHHLRKSEADDDPLDTVSGTLGLTAAADSILVINKTAQGTSIYGRGRDTDEIDLAMKFDPETARWTILGERPEVERSDERRAIIRVLEEAGEPMSPKDIAAALGRKDVSVRALLSKMLKKGEITQPKYGVYAISSPPGNSGNTGNSSTEEGSETQQNQGFWWNR</sequence>
<feature type="compositionally biased region" description="Polar residues" evidence="1">
    <location>
        <begin position="614"/>
        <end position="642"/>
    </location>
</feature>
<feature type="region of interest" description="Disordered" evidence="1">
    <location>
        <begin position="607"/>
        <end position="642"/>
    </location>
</feature>
<dbReference type="CDD" id="cd04859">
    <property type="entry name" value="Prim_Pol"/>
    <property type="match status" value="1"/>
</dbReference>
<dbReference type="AlphaFoldDB" id="A0A2L0H919"/>
<dbReference type="RefSeq" id="WP_158665352.1">
    <property type="nucleotide sequence ID" value="NZ_CP024307.1"/>
</dbReference>
<dbReference type="Gene3D" id="1.10.10.10">
    <property type="entry name" value="Winged helix-like DNA-binding domain superfamily/Winged helix DNA-binding domain"/>
    <property type="match status" value="1"/>
</dbReference>
<dbReference type="SUPFAM" id="SSF46785">
    <property type="entry name" value="Winged helix' DNA-binding domain"/>
    <property type="match status" value="1"/>
</dbReference>
<evidence type="ECO:0000259" key="2">
    <source>
        <dbReference type="SMART" id="SM00943"/>
    </source>
</evidence>
<protein>
    <submittedName>
        <fullName evidence="3">DNA primase/polymerase protein</fullName>
    </submittedName>
</protein>
<evidence type="ECO:0000313" key="3">
    <source>
        <dbReference type="EMBL" id="AUX77995.1"/>
    </source>
</evidence>
<gene>
    <name evidence="3" type="ORF">NXT3_CH03467</name>
</gene>
<proteinExistence type="predicted"/>
<feature type="domain" description="DNA primase/polymerase bifunctional N-terminal" evidence="2">
    <location>
        <begin position="9"/>
        <end position="169"/>
    </location>
</feature>
<dbReference type="SMART" id="SM00943">
    <property type="entry name" value="Prim-Pol"/>
    <property type="match status" value="1"/>
</dbReference>
<dbReference type="Gene3D" id="3.40.50.300">
    <property type="entry name" value="P-loop containing nucleotide triphosphate hydrolases"/>
    <property type="match status" value="1"/>
</dbReference>
<dbReference type="InterPro" id="IPR036390">
    <property type="entry name" value="WH_DNA-bd_sf"/>
</dbReference>
<reference evidence="3 4" key="1">
    <citation type="submission" date="2017-10" db="EMBL/GenBank/DDBJ databases">
        <title>Analysis of the genome sequences of Rhizobium populations associated to common bean (phaseolus vulgaris).</title>
        <authorList>
            <person name="Bustos P."/>
            <person name="Santamaria R.I."/>
            <person name="Miranda-Sanchez F."/>
            <person name="Perez-Carrascal O."/>
            <person name="Juarez S."/>
            <person name="Lozano L."/>
            <person name="Martinez-Flores I."/>
            <person name="Vinuesa P."/>
            <person name="Martinez-Romero E."/>
            <person name="Cevallos M.A."/>
            <person name="Romero D."/>
            <person name="Davila G."/>
            <person name="Gonzalez V."/>
        </authorList>
    </citation>
    <scope>NUCLEOTIDE SEQUENCE [LARGE SCALE GENOMIC DNA]</scope>
    <source>
        <strain evidence="3 4">NXT3</strain>
    </source>
</reference>